<dbReference type="InterPro" id="IPR012349">
    <property type="entry name" value="Split_barrel_FMN-bd"/>
</dbReference>
<name>A0ABW6CR06_9CAUL</name>
<accession>A0ABW6CR06</accession>
<protein>
    <submittedName>
        <fullName evidence="2">Pyridoxamine 5'-phosphate oxidase family protein</fullName>
    </submittedName>
</protein>
<evidence type="ECO:0000259" key="1">
    <source>
        <dbReference type="Pfam" id="PF16242"/>
    </source>
</evidence>
<evidence type="ECO:0000313" key="3">
    <source>
        <dbReference type="Proteomes" id="UP001598130"/>
    </source>
</evidence>
<evidence type="ECO:0000313" key="2">
    <source>
        <dbReference type="EMBL" id="MFD3265508.1"/>
    </source>
</evidence>
<dbReference type="Proteomes" id="UP001598130">
    <property type="component" value="Unassembled WGS sequence"/>
</dbReference>
<dbReference type="SUPFAM" id="SSF50475">
    <property type="entry name" value="FMN-binding split barrel"/>
    <property type="match status" value="1"/>
</dbReference>
<dbReference type="InterPro" id="IPR052917">
    <property type="entry name" value="Stress-Dev_Protein"/>
</dbReference>
<gene>
    <name evidence="2" type="ORF">OCL97_16240</name>
</gene>
<dbReference type="Pfam" id="PF16242">
    <property type="entry name" value="Pyrid_ox_like"/>
    <property type="match status" value="1"/>
</dbReference>
<sequence>MSTDLSSRADVERRLWDEIEKHNTGMLGVTGAAAHHTQPMTAFVEPKTNQIWFFTRTDTGLAREVGEGRSAMFVHQQRDFQACIGGRLTLQRDPVRIDKYWNAVVAAWYPEGKADPKLTMLRLDCDDAQVWISQGGPIRFVWEIAKANATHTTPDVGGSTSLDFH</sequence>
<dbReference type="PANTHER" id="PTHR34818:SF1">
    <property type="entry name" value="PROTEIN BLI-3"/>
    <property type="match status" value="1"/>
</dbReference>
<keyword evidence="3" id="KW-1185">Reference proteome</keyword>
<dbReference type="PANTHER" id="PTHR34818">
    <property type="entry name" value="PROTEIN BLI-3"/>
    <property type="match status" value="1"/>
</dbReference>
<dbReference type="EMBL" id="JAOTJD010000034">
    <property type="protein sequence ID" value="MFD3265508.1"/>
    <property type="molecule type" value="Genomic_DNA"/>
</dbReference>
<comment type="caution">
    <text evidence="2">The sequence shown here is derived from an EMBL/GenBank/DDBJ whole genome shotgun (WGS) entry which is preliminary data.</text>
</comment>
<proteinExistence type="predicted"/>
<dbReference type="RefSeq" id="WP_377370922.1">
    <property type="nucleotide sequence ID" value="NZ_JAOTJD010000034.1"/>
</dbReference>
<organism evidence="2 3">
    <name type="scientific">Phenylobacterium ferrooxidans</name>
    <dbReference type="NCBI Taxonomy" id="2982689"/>
    <lineage>
        <taxon>Bacteria</taxon>
        <taxon>Pseudomonadati</taxon>
        <taxon>Pseudomonadota</taxon>
        <taxon>Alphaproteobacteria</taxon>
        <taxon>Caulobacterales</taxon>
        <taxon>Caulobacteraceae</taxon>
        <taxon>Phenylobacterium</taxon>
    </lineage>
</organism>
<dbReference type="Gene3D" id="2.30.110.10">
    <property type="entry name" value="Electron Transport, Fmn-binding Protein, Chain A"/>
    <property type="match status" value="1"/>
</dbReference>
<reference evidence="2 3" key="1">
    <citation type="submission" date="2022-09" db="EMBL/GenBank/DDBJ databases">
        <title>New species of Phenylobacterium.</title>
        <authorList>
            <person name="Mieszkin S."/>
        </authorList>
    </citation>
    <scope>NUCLEOTIDE SEQUENCE [LARGE SCALE GENOMIC DNA]</scope>
    <source>
        <strain evidence="2 3">HK31-G</strain>
    </source>
</reference>
<feature type="domain" description="General stress protein FMN-binding split barrel" evidence="1">
    <location>
        <begin position="12"/>
        <end position="155"/>
    </location>
</feature>
<dbReference type="InterPro" id="IPR038725">
    <property type="entry name" value="YdaG_split_barrel_FMN-bd"/>
</dbReference>